<sequence>MKNALKISVKILLVLVLLPFVALLFFWTKNIYYIGGTDEANLQYLAHNKYNLGSDLAEAAPGNIAPFDSAFYTNQVFLLGENHGFADVQQIDKYMLLHLNKKVGLRYYVAEMDSIRANSLNTFLQKEAKDTLLLKQVVKDIKFRIPQQSSKELYEKWLAIYDYNKTLPDALKIAVLGIDKNFNDTSRAISRDSMMLVNFKQIIQKQGLEKEKFYGLFGYTHVLQSSFGERNIYPFAAKLKRSGLPLGNKVQSIVCLTLDSEMALPKNEQMPSPPDGKTSLVNADGPFTLVQGMEDLREVTSQHSISLFDLDNLNSPYKNSQKLAGIKVNLLGEDILPNNANQKTTSFFQHVILVRNSKALTSLD</sequence>
<dbReference type="EMBL" id="JBHTLD010000024">
    <property type="protein sequence ID" value="MFD1185472.1"/>
    <property type="molecule type" value="Genomic_DNA"/>
</dbReference>
<proteinExistence type="predicted"/>
<protein>
    <recommendedName>
        <fullName evidence="4">Erythromycin esterase</fullName>
    </recommendedName>
</protein>
<dbReference type="RefSeq" id="WP_377523227.1">
    <property type="nucleotide sequence ID" value="NZ_JBHTLD010000024.1"/>
</dbReference>
<evidence type="ECO:0000313" key="3">
    <source>
        <dbReference type="Proteomes" id="UP001597094"/>
    </source>
</evidence>
<evidence type="ECO:0000313" key="2">
    <source>
        <dbReference type="EMBL" id="MFD1185472.1"/>
    </source>
</evidence>
<keyword evidence="1" id="KW-0812">Transmembrane</keyword>
<keyword evidence="1" id="KW-1133">Transmembrane helix</keyword>
<name>A0ABW3SNL1_9BACT</name>
<keyword evidence="3" id="KW-1185">Reference proteome</keyword>
<dbReference type="Proteomes" id="UP001597094">
    <property type="component" value="Unassembled WGS sequence"/>
</dbReference>
<accession>A0ABW3SNL1</accession>
<reference evidence="3" key="1">
    <citation type="journal article" date="2019" name="Int. J. Syst. Evol. Microbiol.">
        <title>The Global Catalogue of Microorganisms (GCM) 10K type strain sequencing project: providing services to taxonomists for standard genome sequencing and annotation.</title>
        <authorList>
            <consortium name="The Broad Institute Genomics Platform"/>
            <consortium name="The Broad Institute Genome Sequencing Center for Infectious Disease"/>
            <person name="Wu L."/>
            <person name="Ma J."/>
        </authorList>
    </citation>
    <scope>NUCLEOTIDE SEQUENCE [LARGE SCALE GENOMIC DNA]</scope>
    <source>
        <strain evidence="3">JCM 31319</strain>
    </source>
</reference>
<feature type="transmembrane region" description="Helical" evidence="1">
    <location>
        <begin position="7"/>
        <end position="27"/>
    </location>
</feature>
<dbReference type="SUPFAM" id="SSF159501">
    <property type="entry name" value="EreA/ChaN-like"/>
    <property type="match status" value="1"/>
</dbReference>
<evidence type="ECO:0000256" key="1">
    <source>
        <dbReference type="SAM" id="Phobius"/>
    </source>
</evidence>
<evidence type="ECO:0008006" key="4">
    <source>
        <dbReference type="Google" id="ProtNLM"/>
    </source>
</evidence>
<gene>
    <name evidence="2" type="ORF">ACFQ2O_04565</name>
</gene>
<comment type="caution">
    <text evidence="2">The sequence shown here is derived from an EMBL/GenBank/DDBJ whole genome shotgun (WGS) entry which is preliminary data.</text>
</comment>
<keyword evidence="1" id="KW-0472">Membrane</keyword>
<organism evidence="2 3">
    <name type="scientific">Pontibacter rugosus</name>
    <dbReference type="NCBI Taxonomy" id="1745966"/>
    <lineage>
        <taxon>Bacteria</taxon>
        <taxon>Pseudomonadati</taxon>
        <taxon>Bacteroidota</taxon>
        <taxon>Cytophagia</taxon>
        <taxon>Cytophagales</taxon>
        <taxon>Hymenobacteraceae</taxon>
        <taxon>Pontibacter</taxon>
    </lineage>
</organism>